<gene>
    <name evidence="5" type="ORF">COU33_04915</name>
</gene>
<evidence type="ECO:0000313" key="5">
    <source>
        <dbReference type="EMBL" id="PIT86120.1"/>
    </source>
</evidence>
<comment type="caution">
    <text evidence="5">The sequence shown here is derived from an EMBL/GenBank/DDBJ whole genome shotgun (WGS) entry which is preliminary data.</text>
</comment>
<accession>A0A2M6W080</accession>
<feature type="region of interest" description="Disordered" evidence="2">
    <location>
        <begin position="1"/>
        <end position="28"/>
    </location>
</feature>
<sequence length="415" mass="46159">MEEHKNGEHINFLHQPQQPTHTPDLQPPNKTARKVVAFFFIVALLFAGCKVVFPANDITDNPLDYDPVTLEPKKPKSLLKKISYFVFNRTDAPLAGEGDDRINVLLLGMGGLGHDGPYLSDTIIIASIKPSTNQVALISIPRDLGVNIPGYGIRKINHANAYGENEKEGWGAAFATEVIEKTFDIEIPYYIRLDFKAFEEIIDDVGGVKVDVERSFTDPLYPAANNLYQTVTFKAGVQNMEGKTALKYARSRHGNNGEGSDFARARRQQKILLALKEKLLSFGTLANPVRINNVITSLEEHLTTNLEFSEIVSFIKLARELENTQIRTIVLDNSPENYLQNAFSSQGAFILEPKSGNYNEINLAIKQIFDQEFEQATTVGSTPEQDKPVLPAATIEIQNGTWQAGVAARLKKKLM</sequence>
<evidence type="ECO:0000313" key="6">
    <source>
        <dbReference type="Proteomes" id="UP000229362"/>
    </source>
</evidence>
<evidence type="ECO:0000256" key="2">
    <source>
        <dbReference type="SAM" id="MobiDB-lite"/>
    </source>
</evidence>
<comment type="similarity">
    <text evidence="1">Belongs to the LytR/CpsA/Psr (LCP) family.</text>
</comment>
<dbReference type="EMBL" id="PFBZ01000211">
    <property type="protein sequence ID" value="PIT86120.1"/>
    <property type="molecule type" value="Genomic_DNA"/>
</dbReference>
<dbReference type="Pfam" id="PF03816">
    <property type="entry name" value="LytR_cpsA_psr"/>
    <property type="match status" value="1"/>
</dbReference>
<dbReference type="PANTHER" id="PTHR33392:SF6">
    <property type="entry name" value="POLYISOPRENYL-TEICHOIC ACID--PEPTIDOGLYCAN TEICHOIC ACID TRANSFERASE TAGU"/>
    <property type="match status" value="1"/>
</dbReference>
<keyword evidence="3" id="KW-0472">Membrane</keyword>
<feature type="non-terminal residue" evidence="5">
    <location>
        <position position="415"/>
    </location>
</feature>
<evidence type="ECO:0000259" key="4">
    <source>
        <dbReference type="Pfam" id="PF03816"/>
    </source>
</evidence>
<reference evidence="6" key="1">
    <citation type="submission" date="2017-09" db="EMBL/GenBank/DDBJ databases">
        <title>Depth-based differentiation of microbial function through sediment-hosted aquifers and enrichment of novel symbionts in the deep terrestrial subsurface.</title>
        <authorList>
            <person name="Probst A.J."/>
            <person name="Ladd B."/>
            <person name="Jarett J.K."/>
            <person name="Geller-Mcgrath D.E."/>
            <person name="Sieber C.M.K."/>
            <person name="Emerson J.B."/>
            <person name="Anantharaman K."/>
            <person name="Thomas B.C."/>
            <person name="Malmstrom R."/>
            <person name="Stieglmeier M."/>
            <person name="Klingl A."/>
            <person name="Woyke T."/>
            <person name="Ryan C.M."/>
            <person name="Banfield J.F."/>
        </authorList>
    </citation>
    <scope>NUCLEOTIDE SEQUENCE [LARGE SCALE GENOMIC DNA]</scope>
</reference>
<evidence type="ECO:0000256" key="3">
    <source>
        <dbReference type="SAM" id="Phobius"/>
    </source>
</evidence>
<dbReference type="Proteomes" id="UP000229362">
    <property type="component" value="Unassembled WGS sequence"/>
</dbReference>
<dbReference type="AlphaFoldDB" id="A0A2M6W080"/>
<feature type="domain" description="Cell envelope-related transcriptional attenuator" evidence="4">
    <location>
        <begin position="120"/>
        <end position="279"/>
    </location>
</feature>
<dbReference type="InterPro" id="IPR050922">
    <property type="entry name" value="LytR/CpsA/Psr_CW_biosynth"/>
</dbReference>
<feature type="compositionally biased region" description="Polar residues" evidence="2">
    <location>
        <begin position="14"/>
        <end position="23"/>
    </location>
</feature>
<dbReference type="NCBIfam" id="TIGR00350">
    <property type="entry name" value="lytR_cpsA_psr"/>
    <property type="match status" value="1"/>
</dbReference>
<keyword evidence="3" id="KW-1133">Transmembrane helix</keyword>
<dbReference type="InterPro" id="IPR004474">
    <property type="entry name" value="LytR_CpsA_psr"/>
</dbReference>
<dbReference type="PANTHER" id="PTHR33392">
    <property type="entry name" value="POLYISOPRENYL-TEICHOIC ACID--PEPTIDOGLYCAN TEICHOIC ACID TRANSFERASE TAGU"/>
    <property type="match status" value="1"/>
</dbReference>
<keyword evidence="3" id="KW-0812">Transmembrane</keyword>
<name>A0A2M6W080_9BACT</name>
<feature type="transmembrane region" description="Helical" evidence="3">
    <location>
        <begin position="35"/>
        <end position="53"/>
    </location>
</feature>
<dbReference type="Gene3D" id="3.40.630.190">
    <property type="entry name" value="LCP protein"/>
    <property type="match status" value="1"/>
</dbReference>
<proteinExistence type="inferred from homology"/>
<protein>
    <recommendedName>
        <fullName evidence="4">Cell envelope-related transcriptional attenuator domain-containing protein</fullName>
    </recommendedName>
</protein>
<organism evidence="5 6">
    <name type="scientific">Candidatus Magasanikbacteria bacterium CG10_big_fil_rev_8_21_14_0_10_43_6</name>
    <dbReference type="NCBI Taxonomy" id="1974650"/>
    <lineage>
        <taxon>Bacteria</taxon>
        <taxon>Candidatus Magasanikiibacteriota</taxon>
    </lineage>
</organism>
<evidence type="ECO:0000256" key="1">
    <source>
        <dbReference type="ARBA" id="ARBA00006068"/>
    </source>
</evidence>